<dbReference type="AlphaFoldDB" id="A0A2P2J9M2"/>
<accession>A0A2P2J9M2</accession>
<dbReference type="EMBL" id="GGEC01009678">
    <property type="protein sequence ID" value="MBW90161.1"/>
    <property type="molecule type" value="Transcribed_RNA"/>
</dbReference>
<name>A0A2P2J9M2_RHIMU</name>
<sequence length="81" mass="8694">MDVLGFATKEKLQKMKIQKPLSCSAALLVQNLENWLLAFGGSIDIQGNALQEFGTVVAAWIADDAQDLVLAAVKGHISCVH</sequence>
<proteinExistence type="predicted"/>
<protein>
    <submittedName>
        <fullName evidence="1">Uncharacterized protein</fullName>
    </submittedName>
</protein>
<evidence type="ECO:0000313" key="1">
    <source>
        <dbReference type="EMBL" id="MBW90161.1"/>
    </source>
</evidence>
<organism evidence="1">
    <name type="scientific">Rhizophora mucronata</name>
    <name type="common">Asiatic mangrove</name>
    <dbReference type="NCBI Taxonomy" id="61149"/>
    <lineage>
        <taxon>Eukaryota</taxon>
        <taxon>Viridiplantae</taxon>
        <taxon>Streptophyta</taxon>
        <taxon>Embryophyta</taxon>
        <taxon>Tracheophyta</taxon>
        <taxon>Spermatophyta</taxon>
        <taxon>Magnoliopsida</taxon>
        <taxon>eudicotyledons</taxon>
        <taxon>Gunneridae</taxon>
        <taxon>Pentapetalae</taxon>
        <taxon>rosids</taxon>
        <taxon>fabids</taxon>
        <taxon>Malpighiales</taxon>
        <taxon>Rhizophoraceae</taxon>
        <taxon>Rhizophora</taxon>
    </lineage>
</organism>
<dbReference type="EMBL" id="GGEC01009677">
    <property type="protein sequence ID" value="MBW90160.1"/>
    <property type="molecule type" value="Transcribed_RNA"/>
</dbReference>
<reference evidence="1" key="1">
    <citation type="submission" date="2018-02" db="EMBL/GenBank/DDBJ databases">
        <title>Rhizophora mucronata_Transcriptome.</title>
        <authorList>
            <person name="Meera S.P."/>
            <person name="Sreeshan A."/>
            <person name="Augustine A."/>
        </authorList>
    </citation>
    <scope>NUCLEOTIDE SEQUENCE</scope>
    <source>
        <tissue evidence="1">Leaf</tissue>
    </source>
</reference>